<gene>
    <name evidence="1" type="ORF">Vqi01_22100</name>
</gene>
<protein>
    <recommendedName>
        <fullName evidence="3">Nitroreductase family deazaflavin-dependent oxidoreductase</fullName>
    </recommendedName>
</protein>
<comment type="caution">
    <text evidence="1">The sequence shown here is derived from an EMBL/GenBank/DDBJ whole genome shotgun (WGS) entry which is preliminary data.</text>
</comment>
<name>A0ABQ4JAF5_9ACTN</name>
<evidence type="ECO:0008006" key="3">
    <source>
        <dbReference type="Google" id="ProtNLM"/>
    </source>
</evidence>
<dbReference type="SUPFAM" id="SSF50475">
    <property type="entry name" value="FMN-binding split barrel"/>
    <property type="match status" value="1"/>
</dbReference>
<accession>A0ABQ4JAF5</accession>
<dbReference type="InterPro" id="IPR004378">
    <property type="entry name" value="F420H2_quin_Rdtase"/>
</dbReference>
<evidence type="ECO:0000313" key="1">
    <source>
        <dbReference type="EMBL" id="GIJ27048.1"/>
    </source>
</evidence>
<dbReference type="EMBL" id="BOPC01000027">
    <property type="protein sequence ID" value="GIJ27048.1"/>
    <property type="molecule type" value="Genomic_DNA"/>
</dbReference>
<dbReference type="Proteomes" id="UP000653076">
    <property type="component" value="Unassembled WGS sequence"/>
</dbReference>
<organism evidence="1 2">
    <name type="scientific">Micromonospora qiuiae</name>
    <dbReference type="NCBI Taxonomy" id="502268"/>
    <lineage>
        <taxon>Bacteria</taxon>
        <taxon>Bacillati</taxon>
        <taxon>Actinomycetota</taxon>
        <taxon>Actinomycetes</taxon>
        <taxon>Micromonosporales</taxon>
        <taxon>Micromonosporaceae</taxon>
        <taxon>Micromonospora</taxon>
    </lineage>
</organism>
<reference evidence="1 2" key="1">
    <citation type="submission" date="2021-01" db="EMBL/GenBank/DDBJ databases">
        <title>Whole genome shotgun sequence of Verrucosispora qiuiae NBRC 106684.</title>
        <authorList>
            <person name="Komaki H."/>
            <person name="Tamura T."/>
        </authorList>
    </citation>
    <scope>NUCLEOTIDE SEQUENCE [LARGE SCALE GENOMIC DNA]</scope>
    <source>
        <strain evidence="1 2">NBRC 106684</strain>
    </source>
</reference>
<dbReference type="Pfam" id="PF04075">
    <property type="entry name" value="F420H2_quin_red"/>
    <property type="match status" value="1"/>
</dbReference>
<keyword evidence="2" id="KW-1185">Reference proteome</keyword>
<dbReference type="Gene3D" id="2.30.110.10">
    <property type="entry name" value="Electron Transport, Fmn-binding Protein, Chain A"/>
    <property type="match status" value="1"/>
</dbReference>
<evidence type="ECO:0000313" key="2">
    <source>
        <dbReference type="Proteomes" id="UP000653076"/>
    </source>
</evidence>
<proteinExistence type="predicted"/>
<sequence>MVGGRRAGPPDPSEEIVTNAIGDALEGVQEVELTVTGRRTGRQLSRPVWFVQENDNVFLVPVTGSDSQWYKNVRQIPVVQLAANGTSLRSSATPITDADRVDHIVAMFRDKYGADQIASLYPKHDVAVRVPLG</sequence>
<dbReference type="InterPro" id="IPR012349">
    <property type="entry name" value="Split_barrel_FMN-bd"/>
</dbReference>